<organism evidence="3 4">
    <name type="scientific">Ensete ventricosum</name>
    <name type="common">Abyssinian banana</name>
    <name type="synonym">Musa ensete</name>
    <dbReference type="NCBI Taxonomy" id="4639"/>
    <lineage>
        <taxon>Eukaryota</taxon>
        <taxon>Viridiplantae</taxon>
        <taxon>Streptophyta</taxon>
        <taxon>Embryophyta</taxon>
        <taxon>Tracheophyta</taxon>
        <taxon>Spermatophyta</taxon>
        <taxon>Magnoliopsida</taxon>
        <taxon>Liliopsida</taxon>
        <taxon>Zingiberales</taxon>
        <taxon>Musaceae</taxon>
        <taxon>Ensete</taxon>
    </lineage>
</organism>
<dbReference type="Pfam" id="PF25019">
    <property type="entry name" value="LRR_R13L1-DRL21"/>
    <property type="match status" value="1"/>
</dbReference>
<dbReference type="SUPFAM" id="SSF52058">
    <property type="entry name" value="L domain-like"/>
    <property type="match status" value="1"/>
</dbReference>
<dbReference type="PANTHER" id="PTHR47186">
    <property type="entry name" value="LEUCINE-RICH REPEAT-CONTAINING PROTEIN 57"/>
    <property type="match status" value="1"/>
</dbReference>
<proteinExistence type="predicted"/>
<dbReference type="Gene3D" id="3.80.10.10">
    <property type="entry name" value="Ribonuclease Inhibitor"/>
    <property type="match status" value="1"/>
</dbReference>
<dbReference type="PANTHER" id="PTHR47186:SF49">
    <property type="entry name" value="NB-ARC DOMAIN-CONTAINING PROTEIN"/>
    <property type="match status" value="1"/>
</dbReference>
<sequence length="282" mass="32280">MIQVVNLLWKKAFVSGGEEDMENLKDTFPEIWHREVASMLTTSPDSLWATKKMTGAEVSNGASVLFHQSHLTRLPLLCTPDSWRLGGTPYTEEETRRVFEELRPPPCREEELWIDGFFGRRFPSWKMSSLGTSFPRLTRLFRLRCELCQQLPSLGRLPQLKYLHITAASATSSLETRRRKQHPPLSSRSSKQFPIEDMPNLETWNLDGSGDDEDDGGGQEHYGAPQTLLRLPRLEDLVLRNCPNLSALPTGTNGVHKVRTFPALSRWTIHDCSYRIWTLWST</sequence>
<evidence type="ECO:0000259" key="2">
    <source>
        <dbReference type="Pfam" id="PF25019"/>
    </source>
</evidence>
<accession>A0A426YVJ4</accession>
<dbReference type="AlphaFoldDB" id="A0A426YVJ4"/>
<gene>
    <name evidence="3" type="ORF">B296_00045834</name>
</gene>
<feature type="domain" description="R13L1/DRL21-like LRR repeat region" evidence="2">
    <location>
        <begin position="65"/>
        <end position="166"/>
    </location>
</feature>
<feature type="region of interest" description="Disordered" evidence="1">
    <location>
        <begin position="173"/>
        <end position="225"/>
    </location>
</feature>
<dbReference type="InterPro" id="IPR056789">
    <property type="entry name" value="LRR_R13L1-DRL21"/>
</dbReference>
<comment type="caution">
    <text evidence="3">The sequence shown here is derived from an EMBL/GenBank/DDBJ whole genome shotgun (WGS) entry which is preliminary data.</text>
</comment>
<evidence type="ECO:0000256" key="1">
    <source>
        <dbReference type="SAM" id="MobiDB-lite"/>
    </source>
</evidence>
<evidence type="ECO:0000313" key="3">
    <source>
        <dbReference type="EMBL" id="RRT55724.1"/>
    </source>
</evidence>
<protein>
    <recommendedName>
        <fullName evidence="2">R13L1/DRL21-like LRR repeat region domain-containing protein</fullName>
    </recommendedName>
</protein>
<dbReference type="Proteomes" id="UP000287651">
    <property type="component" value="Unassembled WGS sequence"/>
</dbReference>
<dbReference type="EMBL" id="AMZH03009954">
    <property type="protein sequence ID" value="RRT55724.1"/>
    <property type="molecule type" value="Genomic_DNA"/>
</dbReference>
<dbReference type="InterPro" id="IPR032675">
    <property type="entry name" value="LRR_dom_sf"/>
</dbReference>
<name>A0A426YVJ4_ENSVE</name>
<evidence type="ECO:0000313" key="4">
    <source>
        <dbReference type="Proteomes" id="UP000287651"/>
    </source>
</evidence>
<reference evidence="3 4" key="1">
    <citation type="journal article" date="2014" name="Agronomy (Basel)">
        <title>A Draft Genome Sequence for Ensete ventricosum, the Drought-Tolerant Tree Against Hunger.</title>
        <authorList>
            <person name="Harrison J."/>
            <person name="Moore K.A."/>
            <person name="Paszkiewicz K."/>
            <person name="Jones T."/>
            <person name="Grant M."/>
            <person name="Ambacheew D."/>
            <person name="Muzemil S."/>
            <person name="Studholme D.J."/>
        </authorList>
    </citation>
    <scope>NUCLEOTIDE SEQUENCE [LARGE SCALE GENOMIC DNA]</scope>
</reference>